<evidence type="ECO:0000313" key="1">
    <source>
        <dbReference type="EMBL" id="PWR24546.1"/>
    </source>
</evidence>
<comment type="caution">
    <text evidence="1">The sequence shown here is derived from an EMBL/GenBank/DDBJ whole genome shotgun (WGS) entry which is preliminary data.</text>
</comment>
<protein>
    <submittedName>
        <fullName evidence="1">Uncharacterized protein</fullName>
    </submittedName>
</protein>
<evidence type="ECO:0000313" key="2">
    <source>
        <dbReference type="Proteomes" id="UP000245461"/>
    </source>
</evidence>
<keyword evidence="2" id="KW-1185">Reference proteome</keyword>
<organism evidence="1 2">
    <name type="scientific">Zavarzinia aquatilis</name>
    <dbReference type="NCBI Taxonomy" id="2211142"/>
    <lineage>
        <taxon>Bacteria</taxon>
        <taxon>Pseudomonadati</taxon>
        <taxon>Pseudomonadota</taxon>
        <taxon>Alphaproteobacteria</taxon>
        <taxon>Rhodospirillales</taxon>
        <taxon>Zavarziniaceae</taxon>
        <taxon>Zavarzinia</taxon>
    </lineage>
</organism>
<proteinExistence type="predicted"/>
<dbReference type="AlphaFoldDB" id="A0A317EE58"/>
<reference evidence="1 2" key="1">
    <citation type="submission" date="2018-05" db="EMBL/GenBank/DDBJ databases">
        <title>Zavarzinia sp. HR-AS.</title>
        <authorList>
            <person name="Lee Y."/>
            <person name="Jeon C.O."/>
        </authorList>
    </citation>
    <scope>NUCLEOTIDE SEQUENCE [LARGE SCALE GENOMIC DNA]</scope>
    <source>
        <strain evidence="1 2">HR-AS</strain>
    </source>
</reference>
<accession>A0A317EE58</accession>
<gene>
    <name evidence="1" type="ORF">DKG74_07000</name>
</gene>
<sequence length="66" mass="7488">MTREKLFELAALDCLQKTTVRSDPEFPDRKIDEAMARAIRRNYQILLAAWRAVGGDAEGLDMPHQG</sequence>
<dbReference type="EMBL" id="QGLE01000003">
    <property type="protein sequence ID" value="PWR24546.1"/>
    <property type="molecule type" value="Genomic_DNA"/>
</dbReference>
<dbReference type="RefSeq" id="WP_109904082.1">
    <property type="nucleotide sequence ID" value="NZ_QGLE01000003.1"/>
</dbReference>
<dbReference type="Proteomes" id="UP000245461">
    <property type="component" value="Unassembled WGS sequence"/>
</dbReference>
<name>A0A317EE58_9PROT</name>